<dbReference type="AlphaFoldDB" id="A0AA36J4D5"/>
<organism evidence="2 3">
    <name type="scientific">Effrenium voratum</name>
    <dbReference type="NCBI Taxonomy" id="2562239"/>
    <lineage>
        <taxon>Eukaryota</taxon>
        <taxon>Sar</taxon>
        <taxon>Alveolata</taxon>
        <taxon>Dinophyceae</taxon>
        <taxon>Suessiales</taxon>
        <taxon>Symbiodiniaceae</taxon>
        <taxon>Effrenium</taxon>
    </lineage>
</organism>
<proteinExistence type="predicted"/>
<dbReference type="EMBL" id="CAUJNA010003296">
    <property type="protein sequence ID" value="CAJ1398340.1"/>
    <property type="molecule type" value="Genomic_DNA"/>
</dbReference>
<name>A0AA36J4D5_9DINO</name>
<dbReference type="Proteomes" id="UP001178507">
    <property type="component" value="Unassembled WGS sequence"/>
</dbReference>
<feature type="region of interest" description="Disordered" evidence="1">
    <location>
        <begin position="169"/>
        <end position="188"/>
    </location>
</feature>
<keyword evidence="3" id="KW-1185">Reference proteome</keyword>
<reference evidence="2" key="1">
    <citation type="submission" date="2023-08" db="EMBL/GenBank/DDBJ databases">
        <authorList>
            <person name="Chen Y."/>
            <person name="Shah S."/>
            <person name="Dougan E. K."/>
            <person name="Thang M."/>
            <person name="Chan C."/>
        </authorList>
    </citation>
    <scope>NUCLEOTIDE SEQUENCE</scope>
</reference>
<comment type="caution">
    <text evidence="2">The sequence shown here is derived from an EMBL/GenBank/DDBJ whole genome shotgun (WGS) entry which is preliminary data.</text>
</comment>
<protein>
    <submittedName>
        <fullName evidence="2">Uncharacterized protein</fullName>
    </submittedName>
</protein>
<gene>
    <name evidence="2" type="ORF">EVOR1521_LOCUS22155</name>
</gene>
<sequence length="188" mass="20663">MLAQSSFLASWGCKIDTANYAAVLLSATAEVLQTFRSKMLQSDYMYYGGAGKEPEALPQVDAAATEALAENDSIVAPSSGWLVQHFLKSHGGFKNIEKILLEIPQKWAARSKPLLSGKHEDKKNRCWAAFCARAPDYFATVLADIPSKNFGKTILHALASFTPVSFAAPSHPKNMQRGHCHDKHSDRR</sequence>
<evidence type="ECO:0000313" key="2">
    <source>
        <dbReference type="EMBL" id="CAJ1398340.1"/>
    </source>
</evidence>
<accession>A0AA36J4D5</accession>
<evidence type="ECO:0000313" key="3">
    <source>
        <dbReference type="Proteomes" id="UP001178507"/>
    </source>
</evidence>
<evidence type="ECO:0000256" key="1">
    <source>
        <dbReference type="SAM" id="MobiDB-lite"/>
    </source>
</evidence>